<accession>A0ABS2GFC0</accession>
<evidence type="ECO:0000313" key="2">
    <source>
        <dbReference type="Proteomes" id="UP000707138"/>
    </source>
</evidence>
<organism evidence="1 2">
    <name type="scientific">Veillonella magna</name>
    <dbReference type="NCBI Taxonomy" id="464322"/>
    <lineage>
        <taxon>Bacteria</taxon>
        <taxon>Bacillati</taxon>
        <taxon>Bacillota</taxon>
        <taxon>Negativicutes</taxon>
        <taxon>Veillonellales</taxon>
        <taxon>Veillonellaceae</taxon>
        <taxon>Veillonella</taxon>
    </lineage>
</organism>
<protein>
    <submittedName>
        <fullName evidence="1">Uncharacterized protein</fullName>
    </submittedName>
</protein>
<comment type="caution">
    <text evidence="1">The sequence shown here is derived from an EMBL/GenBank/DDBJ whole genome shotgun (WGS) entry which is preliminary data.</text>
</comment>
<dbReference type="Proteomes" id="UP000707138">
    <property type="component" value="Unassembled WGS sequence"/>
</dbReference>
<name>A0ABS2GFC0_9FIRM</name>
<reference evidence="1 2" key="1">
    <citation type="journal article" date="2021" name="Sci. Rep.">
        <title>The distribution of antibiotic resistance genes in chicken gut microbiota commensals.</title>
        <authorList>
            <person name="Juricova H."/>
            <person name="Matiasovicova J."/>
            <person name="Kubasova T."/>
            <person name="Cejkova D."/>
            <person name="Rychlik I."/>
        </authorList>
    </citation>
    <scope>NUCLEOTIDE SEQUENCE [LARGE SCALE GENOMIC DNA]</scope>
    <source>
        <strain evidence="1 2">An537</strain>
    </source>
</reference>
<sequence>MKKNELPCYTKKQLNKRLKLPLEAMRILLGMTMNEFDIIVPSYKSIKYQSSLPSLNAYFRLMEFLDNQVTMDELMGLQEFSQRTIRIINRKRTWWVMEGKELYEEK</sequence>
<proteinExistence type="predicted"/>
<dbReference type="EMBL" id="JACJLA010000001">
    <property type="protein sequence ID" value="MBM6911858.1"/>
    <property type="molecule type" value="Genomic_DNA"/>
</dbReference>
<evidence type="ECO:0000313" key="1">
    <source>
        <dbReference type="EMBL" id="MBM6911858.1"/>
    </source>
</evidence>
<dbReference type="RefSeq" id="WP_205087176.1">
    <property type="nucleotide sequence ID" value="NZ_JACJLA010000001.1"/>
</dbReference>
<gene>
    <name evidence="1" type="ORF">H6A01_00770</name>
</gene>
<keyword evidence="2" id="KW-1185">Reference proteome</keyword>